<feature type="signal peptide" evidence="1">
    <location>
        <begin position="1"/>
        <end position="28"/>
    </location>
</feature>
<organism evidence="2 3">
    <name type="scientific">Corynebacterium alimapuense</name>
    <dbReference type="NCBI Taxonomy" id="1576874"/>
    <lineage>
        <taxon>Bacteria</taxon>
        <taxon>Bacillati</taxon>
        <taxon>Actinomycetota</taxon>
        <taxon>Actinomycetes</taxon>
        <taxon>Mycobacteriales</taxon>
        <taxon>Corynebacteriaceae</taxon>
        <taxon>Corynebacterium</taxon>
    </lineage>
</organism>
<reference evidence="2 3" key="1">
    <citation type="submission" date="2018-02" db="EMBL/GenBank/DDBJ databases">
        <title>Corynebacterium alimpuense sp. nov., a marine obligate actinomycete isolated from sediments of Valparaiso bay, Chile.</title>
        <authorList>
            <person name="Claverias F."/>
            <person name="Gonzales-Siles L."/>
            <person name="Salva-Serra F."/>
            <person name="Inganaes E."/>
            <person name="Molin K."/>
            <person name="Cumsille A."/>
            <person name="Undabarrena A."/>
            <person name="Couve E."/>
            <person name="Moore E.R.B."/>
            <person name="Gomila M."/>
            <person name="Camara B."/>
        </authorList>
    </citation>
    <scope>NUCLEOTIDE SEQUENCE [LARGE SCALE GENOMIC DNA]</scope>
    <source>
        <strain evidence="2 3">CCUG 69366</strain>
    </source>
</reference>
<dbReference type="OrthoDB" id="4510758at2"/>
<proteinExistence type="predicted"/>
<dbReference type="SUPFAM" id="SSF53474">
    <property type="entry name" value="alpha/beta-Hydrolases"/>
    <property type="match status" value="1"/>
</dbReference>
<sequence>MKAQQLRTLMAASATVAISLGSISPAAAQSAEEGVNGVIAGSVEGSSQDLEWTGSTLEAALSSLNAIGSADISLSGPLVSSNSEYPLATRDIEKAEILDRRVIDAGERLERWTIASPAMQRDVSVQIMRAADSEAPAPMLYMLSGINTPYNAGWVEEGDLSSVFGDQDVTLVIPTEASASMFSDWVSKDSALGVHMWETFLVDEIAPLLEQEAELNFNGKRAVGGLSMGAIGAVHLANDNPEFFDATFGISGCYSTLDPIGRQMTSLIVGSRGGNVENLWGPFGSEEWVNHDVVNDPEGLRDMSVYLSAANGAVTAEDREFFGTDVVSMTGGSVLERGVLSCTESLDTAMTDLGMNHQEVHYKGNGTHNWNNYREELSPAWEHVKTALY</sequence>
<dbReference type="GO" id="GO:0016747">
    <property type="term" value="F:acyltransferase activity, transferring groups other than amino-acyl groups"/>
    <property type="evidence" value="ECO:0007669"/>
    <property type="project" value="TreeGrafter"/>
</dbReference>
<keyword evidence="1" id="KW-0732">Signal</keyword>
<dbReference type="InterPro" id="IPR029058">
    <property type="entry name" value="AB_hydrolase_fold"/>
</dbReference>
<evidence type="ECO:0000313" key="3">
    <source>
        <dbReference type="Proteomes" id="UP000266975"/>
    </source>
</evidence>
<dbReference type="AlphaFoldDB" id="A0A3M8K8F3"/>
<dbReference type="PANTHER" id="PTHR48098">
    <property type="entry name" value="ENTEROCHELIN ESTERASE-RELATED"/>
    <property type="match status" value="1"/>
</dbReference>
<accession>A0A3M8K8F3</accession>
<protein>
    <submittedName>
        <fullName evidence="2">Esterase family protein</fullName>
    </submittedName>
</protein>
<dbReference type="InterPro" id="IPR000801">
    <property type="entry name" value="Esterase-like"/>
</dbReference>
<evidence type="ECO:0000256" key="1">
    <source>
        <dbReference type="SAM" id="SignalP"/>
    </source>
</evidence>
<dbReference type="InterPro" id="IPR050583">
    <property type="entry name" value="Mycobacterial_A85_antigen"/>
</dbReference>
<evidence type="ECO:0000313" key="2">
    <source>
        <dbReference type="EMBL" id="RNE49501.1"/>
    </source>
</evidence>
<dbReference type="PANTHER" id="PTHR48098:SF1">
    <property type="entry name" value="DIACYLGLYCEROL ACYLTRANSFERASE_MYCOLYLTRANSFERASE AG85A"/>
    <property type="match status" value="1"/>
</dbReference>
<dbReference type="EMBL" id="PTJO01000003">
    <property type="protein sequence ID" value="RNE49501.1"/>
    <property type="molecule type" value="Genomic_DNA"/>
</dbReference>
<dbReference type="Pfam" id="PF00756">
    <property type="entry name" value="Esterase"/>
    <property type="match status" value="1"/>
</dbReference>
<name>A0A3M8K8F3_9CORY</name>
<feature type="chain" id="PRO_5018041624" evidence="1">
    <location>
        <begin position="29"/>
        <end position="389"/>
    </location>
</feature>
<comment type="caution">
    <text evidence="2">The sequence shown here is derived from an EMBL/GenBank/DDBJ whole genome shotgun (WGS) entry which is preliminary data.</text>
</comment>
<dbReference type="Gene3D" id="3.40.50.1820">
    <property type="entry name" value="alpha/beta hydrolase"/>
    <property type="match status" value="1"/>
</dbReference>
<keyword evidence="3" id="KW-1185">Reference proteome</keyword>
<dbReference type="Proteomes" id="UP000266975">
    <property type="component" value="Unassembled WGS sequence"/>
</dbReference>
<dbReference type="RefSeq" id="WP_123047548.1">
    <property type="nucleotide sequence ID" value="NZ_PTJO01000003.1"/>
</dbReference>
<gene>
    <name evidence="2" type="ORF">C5L39_03885</name>
</gene>